<feature type="compositionally biased region" description="Basic and acidic residues" evidence="1">
    <location>
        <begin position="268"/>
        <end position="278"/>
    </location>
</feature>
<feature type="region of interest" description="Disordered" evidence="1">
    <location>
        <begin position="682"/>
        <end position="788"/>
    </location>
</feature>
<dbReference type="PANTHER" id="PTHR23193">
    <property type="entry name" value="NUCLEAR PORE COMPLEX PROTEIN NUP"/>
    <property type="match status" value="1"/>
</dbReference>
<dbReference type="Pfam" id="PF15229">
    <property type="entry name" value="POM121"/>
    <property type="match status" value="1"/>
</dbReference>
<keyword evidence="2" id="KW-0812">Transmembrane</keyword>
<protein>
    <submittedName>
        <fullName evidence="3">POM121 transmembrane nucleoporin</fullName>
    </submittedName>
</protein>
<accession>A0A8C9RAX7</accession>
<dbReference type="OrthoDB" id="6510268at2759"/>
<dbReference type="GeneID" id="108924783"/>
<proteinExistence type="predicted"/>
<evidence type="ECO:0000256" key="2">
    <source>
        <dbReference type="SAM" id="Phobius"/>
    </source>
</evidence>
<sequence>MSPREKWWLAFLSLVAFSLTLCFGPLFLSALLLLGLSCVACFHYKSEWHVHPVLGPHPRVHLKVPPGPRGWLPGRDANGLPSRDRLGRVASRDAAAAVAVSTASERHLGVCHKDAESSDSPALLSPRDFLMGSYLAKADGPALGGTRELRERLSRPNEAADTPRRRLSFGRETLGTVGKLMVSPQQTGSSVVGILPPPPQQDGFRKKNFLTQRNSPVLHSPVTVKTPALDKTRPQVFDHLISQSSGLGPLADHSSPEAVPSSLRMSRKREVDKVEDRSSAAGHLSKRSRDTFGTEARFTITPQRRYPLQQTGSYTVGVLPLTQQGGSRKKNFLPQRNSPVLHNPVTVKIPRLDKSRPQVFDRHISPSSSQSPRLGPPADPCSLEAVLSVLKESRKREVDRVEDRACATSQKSKRSRHESTGSSSSAVELLLANGAPSQLLPKAGNLKRGLNMSMVEECSLKRSRTSSTSSGGSSLTPCGVLSSARNPIRSSYSSSLGSTQRKKASGCSPLSSTGSSHSQTPERTSKKPREDEVHSPSSLSTLRPDSTKMDDTPAPGNAAPAPKAPAPATSSESGGSEGTRKRKIQLVSSQRGDRISLPPPPELGYTVTVKDLDLEKKAALSRIQKVLQEPEPVKPTPTPMVPSFAEPASSTAPSAPTDPLLRAPVPIVSTAAPVCSAALPPAANVGPALAGTGSQGPTSVQAGVAPGSGSPLLECLKMMNSPGASPATSSPAAPPLSAVTTSSTAPSAASSSSGAVKLEPIVTTAQPAVQPSSSVAPPSSAQPPSSLASSAFAQVLAQPLQPSSSSLTAVGNLKLGLRISAQSPAPTVAPSSGSSSPLLTSAFKPIFGTAVSGTPSSSTSTLAVPAFKPIFGGGTDSPTFGQPVSSAPAPAPSSAADSSVNGPSLFRGLSGAPAAPAPTDPAPVKSLFGNWSSTPLASSTQPTSATSTGGIFQFGGTPAATATAALSLSSTSTTTATTFQFGSVATTAAATQSSLPGTFTFGQSVGSFSGFSTAAPTTAATVPATATAGQTAFSFGKSSFNGSAQVASSALPGATKPFDFGGANSGSTTFPFGTAASTAAPTFGTPSKLAFGGGLPVFGFGSPTVPSATPTFGSITQTPTPAPHFAFGGATSTQPGSSAPLQSTAAQPATGGFNFGASLSGGQFGAPSSANPTAQASVFTFGASNTQDNKPAFGTSSPAFGQSTPGAPVSFGIPSTPTPNFSGLAPSPFGASAAASFSIGSGSKPSGARQRLQARRQHPRKK</sequence>
<keyword evidence="2" id="KW-1133">Transmembrane helix</keyword>
<dbReference type="GO" id="GO:0006606">
    <property type="term" value="P:protein import into nucleus"/>
    <property type="evidence" value="ECO:0007669"/>
    <property type="project" value="TreeGrafter"/>
</dbReference>
<feature type="transmembrane region" description="Helical" evidence="2">
    <location>
        <begin position="7"/>
        <end position="36"/>
    </location>
</feature>
<dbReference type="GO" id="GO:0005643">
    <property type="term" value="C:nuclear pore"/>
    <property type="evidence" value="ECO:0007669"/>
    <property type="project" value="TreeGrafter"/>
</dbReference>
<feature type="compositionally biased region" description="Low complexity" evidence="1">
    <location>
        <begin position="465"/>
        <end position="474"/>
    </location>
</feature>
<reference evidence="3" key="3">
    <citation type="submission" date="2025-09" db="UniProtKB">
        <authorList>
            <consortium name="Ensembl"/>
        </authorList>
    </citation>
    <scope>IDENTIFICATION</scope>
</reference>
<feature type="compositionally biased region" description="Polar residues" evidence="1">
    <location>
        <begin position="1189"/>
        <end position="1205"/>
    </location>
</feature>
<reference evidence="3 4" key="1">
    <citation type="submission" date="2019-04" db="EMBL/GenBank/DDBJ databases">
        <authorList>
            <consortium name="Wellcome Sanger Institute Data Sharing"/>
        </authorList>
    </citation>
    <scope>NUCLEOTIDE SEQUENCE [LARGE SCALE GENOMIC DNA]</scope>
</reference>
<keyword evidence="4" id="KW-1185">Reference proteome</keyword>
<dbReference type="GO" id="GO:0006405">
    <property type="term" value="P:RNA export from nucleus"/>
    <property type="evidence" value="ECO:0007669"/>
    <property type="project" value="TreeGrafter"/>
</dbReference>
<feature type="region of interest" description="Disordered" evidence="1">
    <location>
        <begin position="324"/>
        <end position="380"/>
    </location>
</feature>
<keyword evidence="2" id="KW-0472">Membrane</keyword>
<dbReference type="GO" id="GO:0017056">
    <property type="term" value="F:structural constituent of nuclear pore"/>
    <property type="evidence" value="ECO:0007669"/>
    <property type="project" value="TreeGrafter"/>
</dbReference>
<feature type="compositionally biased region" description="Basic and acidic residues" evidence="1">
    <location>
        <begin position="523"/>
        <end position="534"/>
    </location>
</feature>
<dbReference type="PANTHER" id="PTHR23193:SF5">
    <property type="entry name" value="NUCLEAR ENVELOPE PORE MEMBRANE PROTEIN POM 121C-RELATED"/>
    <property type="match status" value="1"/>
</dbReference>
<name>A0A8C9RAX7_SCLFO</name>
<dbReference type="Proteomes" id="UP000694397">
    <property type="component" value="Chromosome 3"/>
</dbReference>
<organism evidence="3 4">
    <name type="scientific">Scleropages formosus</name>
    <name type="common">Asian bonytongue</name>
    <name type="synonym">Osteoglossum formosum</name>
    <dbReference type="NCBI Taxonomy" id="113540"/>
    <lineage>
        <taxon>Eukaryota</taxon>
        <taxon>Metazoa</taxon>
        <taxon>Chordata</taxon>
        <taxon>Craniata</taxon>
        <taxon>Vertebrata</taxon>
        <taxon>Euteleostomi</taxon>
        <taxon>Actinopterygii</taxon>
        <taxon>Neopterygii</taxon>
        <taxon>Teleostei</taxon>
        <taxon>Osteoglossocephala</taxon>
        <taxon>Osteoglossomorpha</taxon>
        <taxon>Osteoglossiformes</taxon>
        <taxon>Osteoglossidae</taxon>
        <taxon>Scleropages</taxon>
    </lineage>
</organism>
<feature type="region of interest" description="Disordered" evidence="1">
    <location>
        <begin position="627"/>
        <end position="657"/>
    </location>
</feature>
<dbReference type="Ensembl" id="ENSSFOT00015013073.2">
    <property type="protein sequence ID" value="ENSSFOP00015012909.2"/>
    <property type="gene ID" value="ENSSFOG00015008290.2"/>
</dbReference>
<feature type="region of interest" description="Disordered" evidence="1">
    <location>
        <begin position="243"/>
        <end position="306"/>
    </location>
</feature>
<feature type="compositionally biased region" description="Low complexity" evidence="1">
    <location>
        <begin position="721"/>
        <end position="756"/>
    </location>
</feature>
<feature type="region of interest" description="Disordered" evidence="1">
    <location>
        <begin position="874"/>
        <end position="902"/>
    </location>
</feature>
<feature type="compositionally biased region" description="Polar residues" evidence="1">
    <location>
        <begin position="483"/>
        <end position="499"/>
    </location>
</feature>
<feature type="compositionally biased region" description="Basic residues" evidence="1">
    <location>
        <begin position="1252"/>
        <end position="1262"/>
    </location>
</feature>
<feature type="compositionally biased region" description="Low complexity" evidence="1">
    <location>
        <begin position="505"/>
        <end position="518"/>
    </location>
</feature>
<evidence type="ECO:0000256" key="1">
    <source>
        <dbReference type="SAM" id="MobiDB-lite"/>
    </source>
</evidence>
<dbReference type="GO" id="GO:0008139">
    <property type="term" value="F:nuclear localization sequence binding"/>
    <property type="evidence" value="ECO:0007669"/>
    <property type="project" value="TreeGrafter"/>
</dbReference>
<feature type="compositionally biased region" description="Polar residues" evidence="1">
    <location>
        <begin position="535"/>
        <end position="544"/>
    </location>
</feature>
<evidence type="ECO:0000313" key="4">
    <source>
        <dbReference type="Proteomes" id="UP000694397"/>
    </source>
</evidence>
<evidence type="ECO:0000313" key="3">
    <source>
        <dbReference type="Ensembl" id="ENSSFOP00015012909.2"/>
    </source>
</evidence>
<feature type="compositionally biased region" description="Basic and acidic residues" evidence="1">
    <location>
        <begin position="350"/>
        <end position="364"/>
    </location>
</feature>
<feature type="compositionally biased region" description="Low complexity" evidence="1">
    <location>
        <begin position="885"/>
        <end position="899"/>
    </location>
</feature>
<feature type="compositionally biased region" description="Low complexity" evidence="1">
    <location>
        <begin position="553"/>
        <end position="574"/>
    </location>
</feature>
<dbReference type="GeneTree" id="ENSGT00940000153253"/>
<dbReference type="AlphaFoldDB" id="A0A8C9RAX7"/>
<gene>
    <name evidence="3" type="primary">LOC108924783</name>
</gene>
<feature type="compositionally biased region" description="Low complexity" evidence="1">
    <location>
        <begin position="642"/>
        <end position="655"/>
    </location>
</feature>
<feature type="region of interest" description="Disordered" evidence="1">
    <location>
        <begin position="397"/>
        <end position="425"/>
    </location>
</feature>
<feature type="region of interest" description="Disordered" evidence="1">
    <location>
        <begin position="1189"/>
        <end position="1262"/>
    </location>
</feature>
<dbReference type="InterPro" id="IPR026054">
    <property type="entry name" value="Nucleoporin"/>
</dbReference>
<feature type="compositionally biased region" description="Low complexity" evidence="1">
    <location>
        <begin position="765"/>
        <end position="788"/>
    </location>
</feature>
<feature type="compositionally biased region" description="Low complexity" evidence="1">
    <location>
        <begin position="1222"/>
        <end position="1243"/>
    </location>
</feature>
<feature type="region of interest" description="Disordered" evidence="1">
    <location>
        <begin position="461"/>
        <end position="605"/>
    </location>
</feature>
<dbReference type="RefSeq" id="XP_029105936.1">
    <property type="nucleotide sequence ID" value="XM_029250103.1"/>
</dbReference>
<reference evidence="3" key="2">
    <citation type="submission" date="2025-08" db="UniProtKB">
        <authorList>
            <consortium name="Ensembl"/>
        </authorList>
    </citation>
    <scope>IDENTIFICATION</scope>
</reference>
<dbReference type="RefSeq" id="XP_029105937.1">
    <property type="nucleotide sequence ID" value="XM_029250104.1"/>
</dbReference>